<feature type="region of interest" description="Disordered" evidence="1">
    <location>
        <begin position="1"/>
        <end position="53"/>
    </location>
</feature>
<organism evidence="2 3">
    <name type="scientific">Portunus trituberculatus</name>
    <name type="common">Swimming crab</name>
    <name type="synonym">Neptunus trituberculatus</name>
    <dbReference type="NCBI Taxonomy" id="210409"/>
    <lineage>
        <taxon>Eukaryota</taxon>
        <taxon>Metazoa</taxon>
        <taxon>Ecdysozoa</taxon>
        <taxon>Arthropoda</taxon>
        <taxon>Crustacea</taxon>
        <taxon>Multicrustacea</taxon>
        <taxon>Malacostraca</taxon>
        <taxon>Eumalacostraca</taxon>
        <taxon>Eucarida</taxon>
        <taxon>Decapoda</taxon>
        <taxon>Pleocyemata</taxon>
        <taxon>Brachyura</taxon>
        <taxon>Eubrachyura</taxon>
        <taxon>Portunoidea</taxon>
        <taxon>Portunidae</taxon>
        <taxon>Portuninae</taxon>
        <taxon>Portunus</taxon>
    </lineage>
</organism>
<gene>
    <name evidence="2" type="ORF">E2C01_052624</name>
</gene>
<keyword evidence="3" id="KW-1185">Reference proteome</keyword>
<name>A0A5B7GN01_PORTR</name>
<reference evidence="2 3" key="1">
    <citation type="submission" date="2019-05" db="EMBL/GenBank/DDBJ databases">
        <title>Another draft genome of Portunus trituberculatus and its Hox gene families provides insights of decapod evolution.</title>
        <authorList>
            <person name="Jeong J.-H."/>
            <person name="Song I."/>
            <person name="Kim S."/>
            <person name="Choi T."/>
            <person name="Kim D."/>
            <person name="Ryu S."/>
            <person name="Kim W."/>
        </authorList>
    </citation>
    <scope>NUCLEOTIDE SEQUENCE [LARGE SCALE GENOMIC DNA]</scope>
    <source>
        <tissue evidence="2">Muscle</tissue>
    </source>
</reference>
<evidence type="ECO:0000313" key="2">
    <source>
        <dbReference type="EMBL" id="MPC58617.1"/>
    </source>
</evidence>
<evidence type="ECO:0000313" key="3">
    <source>
        <dbReference type="Proteomes" id="UP000324222"/>
    </source>
</evidence>
<feature type="compositionally biased region" description="Polar residues" evidence="1">
    <location>
        <begin position="19"/>
        <end position="36"/>
    </location>
</feature>
<dbReference type="AlphaFoldDB" id="A0A5B7GN01"/>
<evidence type="ECO:0000256" key="1">
    <source>
        <dbReference type="SAM" id="MobiDB-lite"/>
    </source>
</evidence>
<proteinExistence type="predicted"/>
<sequence>MRKRKRESPVLHKQPAISAKTSDSLLRQGMRSNTYDGVTLADGRTEPDNSRTPHAYVTYNQVSTG</sequence>
<dbReference type="Proteomes" id="UP000324222">
    <property type="component" value="Unassembled WGS sequence"/>
</dbReference>
<accession>A0A5B7GN01</accession>
<protein>
    <submittedName>
        <fullName evidence="2">Uncharacterized protein</fullName>
    </submittedName>
</protein>
<dbReference type="EMBL" id="VSRR010015844">
    <property type="protein sequence ID" value="MPC58617.1"/>
    <property type="molecule type" value="Genomic_DNA"/>
</dbReference>
<comment type="caution">
    <text evidence="2">The sequence shown here is derived from an EMBL/GenBank/DDBJ whole genome shotgun (WGS) entry which is preliminary data.</text>
</comment>